<reference evidence="6 7" key="1">
    <citation type="journal article" date="2014" name="Genome Biol.">
        <title>Transcriptome and methylome profiling reveals relics of genome dominance in the mesopolyploid Brassica oleracea.</title>
        <authorList>
            <person name="Parkin I.A."/>
            <person name="Koh C."/>
            <person name="Tang H."/>
            <person name="Robinson S.J."/>
            <person name="Kagale S."/>
            <person name="Clarke W.E."/>
            <person name="Town C.D."/>
            <person name="Nixon J."/>
            <person name="Krishnakumar V."/>
            <person name="Bidwell S.L."/>
            <person name="Denoeud F."/>
            <person name="Belcram H."/>
            <person name="Links M.G."/>
            <person name="Just J."/>
            <person name="Clarke C."/>
            <person name="Bender T."/>
            <person name="Huebert T."/>
            <person name="Mason A.S."/>
            <person name="Pires J.C."/>
            <person name="Barker G."/>
            <person name="Moore J."/>
            <person name="Walley P.G."/>
            <person name="Manoli S."/>
            <person name="Batley J."/>
            <person name="Edwards D."/>
            <person name="Nelson M.N."/>
            <person name="Wang X."/>
            <person name="Paterson A.H."/>
            <person name="King G."/>
            <person name="Bancroft I."/>
            <person name="Chalhoub B."/>
            <person name="Sharpe A.G."/>
        </authorList>
    </citation>
    <scope>NUCLEOTIDE SEQUENCE</scope>
    <source>
        <strain evidence="6 7">cv. TO1000</strain>
    </source>
</reference>
<dbReference type="InterPro" id="IPR010666">
    <property type="entry name" value="Znf_GRF"/>
</dbReference>
<dbReference type="PANTHER" id="PTHR33248">
    <property type="entry name" value="ZINC ION-BINDING PROTEIN"/>
    <property type="match status" value="1"/>
</dbReference>
<evidence type="ECO:0000256" key="3">
    <source>
        <dbReference type="ARBA" id="ARBA00022833"/>
    </source>
</evidence>
<evidence type="ECO:0000313" key="7">
    <source>
        <dbReference type="Proteomes" id="UP000032141"/>
    </source>
</evidence>
<accession>A0A0D3EC09</accession>
<evidence type="ECO:0000256" key="1">
    <source>
        <dbReference type="ARBA" id="ARBA00022723"/>
    </source>
</evidence>
<dbReference type="EnsemblPlants" id="Bo9g130810.1">
    <property type="protein sequence ID" value="Bo9g130810.1"/>
    <property type="gene ID" value="Bo9g130810"/>
</dbReference>
<dbReference type="Gramene" id="Bo9g130810.1">
    <property type="protein sequence ID" value="Bo9g130810.1"/>
    <property type="gene ID" value="Bo9g130810"/>
</dbReference>
<evidence type="ECO:0000259" key="5">
    <source>
        <dbReference type="PROSITE" id="PS51999"/>
    </source>
</evidence>
<dbReference type="AlphaFoldDB" id="A0A0D3EC09"/>
<keyword evidence="1" id="KW-0479">Metal-binding</keyword>
<sequence>MSYKRKTKSGECETMTYNAESSSFWRSKSIGGRRMCDCGLPAKIFTSWKNKNPGRKCFGCELYKEMGNEHCMCFEWFDEGEVNGSPKGALIEARDEKERKKRVINELRNINFGTLYGIREKRGCKSNESEDEMKRLNPNLGWKNKFLKLFCIAND</sequence>
<name>A0A0D3EC09_BRAOL</name>
<evidence type="ECO:0000256" key="2">
    <source>
        <dbReference type="ARBA" id="ARBA00022771"/>
    </source>
</evidence>
<reference evidence="6" key="2">
    <citation type="submission" date="2015-03" db="UniProtKB">
        <authorList>
            <consortium name="EnsemblPlants"/>
        </authorList>
    </citation>
    <scope>IDENTIFICATION</scope>
</reference>
<dbReference type="eggNOG" id="ENOG502SW2A">
    <property type="taxonomic scope" value="Eukaryota"/>
</dbReference>
<proteinExistence type="predicted"/>
<dbReference type="PROSITE" id="PS51999">
    <property type="entry name" value="ZF_GRF"/>
    <property type="match status" value="1"/>
</dbReference>
<dbReference type="HOGENOM" id="CLU_1697977_0_0_1"/>
<keyword evidence="3" id="KW-0862">Zinc</keyword>
<protein>
    <recommendedName>
        <fullName evidence="5">GRF-type domain-containing protein</fullName>
    </recommendedName>
</protein>
<keyword evidence="2 4" id="KW-0863">Zinc-finger</keyword>
<feature type="domain" description="GRF-type" evidence="5">
    <location>
        <begin position="36"/>
        <end position="80"/>
    </location>
</feature>
<organism evidence="6 7">
    <name type="scientific">Brassica oleracea var. oleracea</name>
    <dbReference type="NCBI Taxonomy" id="109376"/>
    <lineage>
        <taxon>Eukaryota</taxon>
        <taxon>Viridiplantae</taxon>
        <taxon>Streptophyta</taxon>
        <taxon>Embryophyta</taxon>
        <taxon>Tracheophyta</taxon>
        <taxon>Spermatophyta</taxon>
        <taxon>Magnoliopsida</taxon>
        <taxon>eudicotyledons</taxon>
        <taxon>Gunneridae</taxon>
        <taxon>Pentapetalae</taxon>
        <taxon>rosids</taxon>
        <taxon>malvids</taxon>
        <taxon>Brassicales</taxon>
        <taxon>Brassicaceae</taxon>
        <taxon>Brassiceae</taxon>
        <taxon>Brassica</taxon>
    </lineage>
</organism>
<dbReference type="GO" id="GO:0008270">
    <property type="term" value="F:zinc ion binding"/>
    <property type="evidence" value="ECO:0007669"/>
    <property type="project" value="UniProtKB-KW"/>
</dbReference>
<evidence type="ECO:0000256" key="4">
    <source>
        <dbReference type="PROSITE-ProRule" id="PRU01343"/>
    </source>
</evidence>
<dbReference type="Proteomes" id="UP000032141">
    <property type="component" value="Chromosome C9"/>
</dbReference>
<evidence type="ECO:0000313" key="6">
    <source>
        <dbReference type="EnsemblPlants" id="Bo9g130810.1"/>
    </source>
</evidence>
<keyword evidence="7" id="KW-1185">Reference proteome</keyword>